<dbReference type="Gene3D" id="1.10.10.1830">
    <property type="entry name" value="Non-ribosomal peptide synthase, adenylation domain"/>
    <property type="match status" value="1"/>
</dbReference>
<evidence type="ECO:0000256" key="3">
    <source>
        <dbReference type="ARBA" id="ARBA00022553"/>
    </source>
</evidence>
<dbReference type="InterPro" id="IPR023213">
    <property type="entry name" value="CAT-like_dom_sf"/>
</dbReference>
<evidence type="ECO:0000313" key="6">
    <source>
        <dbReference type="Proteomes" id="UP000468388"/>
    </source>
</evidence>
<dbReference type="CDD" id="cd19531">
    <property type="entry name" value="LCL_NRPS-like"/>
    <property type="match status" value="2"/>
</dbReference>
<dbReference type="RefSeq" id="WP_157300882.1">
    <property type="nucleotide sequence ID" value="NZ_BAAAZB010000005.1"/>
</dbReference>
<dbReference type="FunFam" id="1.10.1200.10:FF:000005">
    <property type="entry name" value="Nonribosomal peptide synthetase 1"/>
    <property type="match status" value="1"/>
</dbReference>
<keyword evidence="6" id="KW-1185">Reference proteome</keyword>
<dbReference type="FunFam" id="3.40.50.12780:FF:000012">
    <property type="entry name" value="Non-ribosomal peptide synthetase"/>
    <property type="match status" value="1"/>
</dbReference>
<dbReference type="Gene3D" id="2.30.38.10">
    <property type="entry name" value="Luciferase, Domain 3"/>
    <property type="match status" value="1"/>
</dbReference>
<dbReference type="InterPro" id="IPR042099">
    <property type="entry name" value="ANL_N_sf"/>
</dbReference>
<organism evidence="5 6">
    <name type="scientific">Chitinophaga oryziterrae</name>
    <dbReference type="NCBI Taxonomy" id="1031224"/>
    <lineage>
        <taxon>Bacteria</taxon>
        <taxon>Pseudomonadati</taxon>
        <taxon>Bacteroidota</taxon>
        <taxon>Chitinophagia</taxon>
        <taxon>Chitinophagales</taxon>
        <taxon>Chitinophagaceae</taxon>
        <taxon>Chitinophaga</taxon>
    </lineage>
</organism>
<dbReference type="InterPro" id="IPR045851">
    <property type="entry name" value="AMP-bd_C_sf"/>
</dbReference>
<dbReference type="InterPro" id="IPR020845">
    <property type="entry name" value="AMP-binding_CS"/>
</dbReference>
<evidence type="ECO:0000259" key="4">
    <source>
        <dbReference type="PROSITE" id="PS50075"/>
    </source>
</evidence>
<dbReference type="PROSITE" id="PS00455">
    <property type="entry name" value="AMP_BINDING"/>
    <property type="match status" value="2"/>
</dbReference>
<dbReference type="Gene3D" id="3.30.300.30">
    <property type="match status" value="2"/>
</dbReference>
<dbReference type="Pfam" id="PF18563">
    <property type="entry name" value="TubC_N"/>
    <property type="match status" value="1"/>
</dbReference>
<dbReference type="NCBIfam" id="TIGR01733">
    <property type="entry name" value="AA-adenyl-dom"/>
    <property type="match status" value="2"/>
</dbReference>
<dbReference type="Pfam" id="PF00501">
    <property type="entry name" value="AMP-binding"/>
    <property type="match status" value="2"/>
</dbReference>
<protein>
    <submittedName>
        <fullName evidence="5">Amino acid adenylation domain-containing protein</fullName>
    </submittedName>
</protein>
<sequence>MNIGNLLDLLREKEISFNINEKGNLDIKSPKGALTNDIVGQIKTHKQEILDYLQMIKTGNEIQPATRADAYPLSSAQLRLWVLDKLSNGIAFYNIPKVTEINGPFDVLLAEQAFAYLVAHHEILRTVFREDDGVVKQWILSPEQLNFRINYMDVDRNAAQGVIADDKYRVFDLEQGPLLRIMIFRIGDEKYLLYCNMHHIISDGWSVNILTRDFMQCYGQLLEKQPCSLYPLPVQYKDYAVWEQQQLNGPAFMMHRNYWLGALSGQLPVLELPIAGKRPPVFTYKGEAVSVMISRERLASLKEVCRSEQATLFMGLLAVLHSLLYRYSGHEDIIVGTPVSGREHASLHHQIGLYVNMLALRIQAGGNVTFRKLLSGIRTMMPEVHEHQAYPFDHLVEQLGLSRDLSHSPLFDVMIALHNEKDNIQQGSVHNDYSVKREGSCPVKFDLQFDFTETGDELYLRLSFNKDIYDAAYMVQMATHYCSLLETLPARAGEAIDKVDYLLPEEKEQLLVAFNNTGFDYTPGKTIIDLFREQVEASPAATAVSFEDKNYSYYELEIRSNALAGLLKQQGVSAEVQVPVYLPRSADLVVVILAILKAGGTYVPVDPEYPLQRVQYMLNDAAASVIITSAELAGQLEDNIRYKIITTDDIPDQSFGIVSEGVNSDQLAYVIYTSGSTGNPKGVQIPHSNLVNFIYGMDHLLGLTREDHLLAITSISFDISILELLWTLSRGMKITIRSSSMSLNNFDQYSTVTALQITPSYLGVLLEDTGSHLFLRGLQHLIVGGERFPEDLLSRVRQYTSASVYNVYGPTESTIWSSGTKLESGKVTAGKPIVNTRIYILDKNHELCPAGIIGELFIGGAGVARGYSNNESLTASRFIGLSGIGRVYVTGDLARWLPDGTIEILGRTDHQVKVRGYRIETGEIESVISSYEEVRNSVVVAVKDETGNNLLAAYLSVSSHYREDVLYGLLKDRLPDYMLPSYFIEMADLPLTPNGKIDRNALPAPGSIRNAVYIAPADELEERISHIWESLLKQEKIGVTNNFFSLGGHSILLMHLSNRYSREFGVKIPLQHLFDQPTITEHAILIKVAPSVLFCAIPKVEERDNYPVSDGQKRIWIICQQKDASRAYHLNGYYQLPVDYSVSVLERSVISVIERHEILRTIFIQNKDGEVRQVVEKGNMFRLDIQEVDDIRDRLQDICKEGFDLSKGPLFKAGILKTAEEAICWFSMHHIIGDGLSVEILQKEILQYYEAYNMQAPLKIAPLRIQYKDYASWQQSALSDKSKAYWLKQFEGELPVLTLPQAKQRPVVRTYRGHALSVFIPGSAFNKFCQSQDVTLFMGLLGVLQVLLYRYSGEEDLIVGTPVAGRIHPELEAQLGFYVNTLALRTELNGADSFKVLLANIKTVVLDAFEYQDYPFDKLVNELPLKRNAGRSPLFDVMLVLHNEGRRRQSGVIAEDEGARPVKFDLQFDIKESGEGLHIRVSYNTDLYERDSMETLLAHYQALMQAVVINPELSVKKLEYLSLAEKQQVLYDFNDTVVDYPRGETLVSLFYRQVKERGTEIALQHQSRVFTYEELDQASSCLAHYLLENYGLVSEDLVCVCLRRSEWMIISLLAVIKAGCAYVPVDPSFPAERSRYIMEDSGCKVCIDEVLLGDFRQASGKYSQQQPDIRIAENNLVYVLYTSGSTGKPKGCVLEHRGVVNRIEWMWRKYGYTSADIVLQKTTFTFDVSVWELFLPLCQGCRMVLCEDDDIRSPERIAAVIEQYGVTCLHFVPGMLQAFTQTLNTRLSSLGTLSKIMTSGEALSLKAVEDWYKYMQAPVYNLYGPTEASIDVSYYDTAPGITQVPIGKPVANTSLYILDKEQQPVPVGVTGEIYIGGVQLARGYLNRPELTGERFIPDPFSNVKEARMYRTGDIGRWLPDGNILYAGRMDSQVKVRGYRIEPGEIEHVLQQVPGIKTAAVIAVPDVNGEKNIQAYYVSDESMDITVLRQHLLQYLPEYMLPVSFSWLDKMPLTPNGKINTGALPGSGILATTAVVTYIAPRSDMEIILVQAFEKMLNRKTVSINEHFFDAGGDSMKAIWLLNYLRQQGLRAEIGDILQNLMISELALRLVPDNEGTASLTSQPVTNPWMPLSYNQLSYFKKGQFVNACGTFGLYIHSFDKDMIMKAYHQLLTDFPVLRMQFRIDGQQLWQKVLNPDATPFQIRFIEKEVPDFQDADVKKTQQEMILQPFDLLNGEVIRCAVLHNTSGSYIYFAVHHIVTDHFSNQLLKNAFKAYIEGSSLSTHEHPSYLDFITEQRAYVRTQEAKEKMHYWNNHLKEIVNSAAAVPAGNWIKCRVQLNKPEKDRITAFCRKYHLFTSSFILGVYFIIDLLEFSGQSPQLLKVTVNGNDTMLPGFRTEDVAGVFINSIPVYAVHEKDTSLVRFIQNVQGHYLDGRKNQQIPMELIRASCQEQYGADPEEYIYGAFSHLEMATLNTGNFAPLSDTGLEEYEIPDSNYFSYLRCTDYTDVLNMEWKIRAGVLQPGYYYRRITDLFNHIIDNPEVHLSELGKKLIACS</sequence>
<dbReference type="SUPFAM" id="SSF56801">
    <property type="entry name" value="Acetyl-CoA synthetase-like"/>
    <property type="match status" value="2"/>
</dbReference>
<name>A0A6N8JAD9_9BACT</name>
<dbReference type="PROSITE" id="PS50075">
    <property type="entry name" value="CARRIER"/>
    <property type="match status" value="2"/>
</dbReference>
<evidence type="ECO:0000256" key="1">
    <source>
        <dbReference type="ARBA" id="ARBA00001957"/>
    </source>
</evidence>
<dbReference type="InterPro" id="IPR001242">
    <property type="entry name" value="Condensation_dom"/>
</dbReference>
<dbReference type="CDD" id="cd05930">
    <property type="entry name" value="A_NRPS"/>
    <property type="match status" value="2"/>
</dbReference>
<dbReference type="InterPro" id="IPR025110">
    <property type="entry name" value="AMP-bd_C"/>
</dbReference>
<accession>A0A6N8JAD9</accession>
<dbReference type="GO" id="GO:0031177">
    <property type="term" value="F:phosphopantetheine binding"/>
    <property type="evidence" value="ECO:0007669"/>
    <property type="project" value="TreeGrafter"/>
</dbReference>
<dbReference type="Gene3D" id="3.30.559.30">
    <property type="entry name" value="Nonribosomal peptide synthetase, condensation domain"/>
    <property type="match status" value="3"/>
</dbReference>
<dbReference type="InterPro" id="IPR010071">
    <property type="entry name" value="AA_adenyl_dom"/>
</dbReference>
<dbReference type="GO" id="GO:0003824">
    <property type="term" value="F:catalytic activity"/>
    <property type="evidence" value="ECO:0007669"/>
    <property type="project" value="InterPro"/>
</dbReference>
<dbReference type="InterPro" id="IPR009081">
    <property type="entry name" value="PP-bd_ACP"/>
</dbReference>
<dbReference type="GO" id="GO:0044550">
    <property type="term" value="P:secondary metabolite biosynthetic process"/>
    <property type="evidence" value="ECO:0007669"/>
    <property type="project" value="TreeGrafter"/>
</dbReference>
<dbReference type="SUPFAM" id="SSF52777">
    <property type="entry name" value="CoA-dependent acyltransferases"/>
    <property type="match status" value="6"/>
</dbReference>
<dbReference type="Gene3D" id="3.40.50.980">
    <property type="match status" value="2"/>
</dbReference>
<dbReference type="InterPro" id="IPR000873">
    <property type="entry name" value="AMP-dep_synth/lig_dom"/>
</dbReference>
<dbReference type="Gene3D" id="3.30.559.10">
    <property type="entry name" value="Chloramphenicol acetyltransferase-like domain"/>
    <property type="match status" value="3"/>
</dbReference>
<evidence type="ECO:0000313" key="5">
    <source>
        <dbReference type="EMBL" id="MVT42255.1"/>
    </source>
</evidence>
<dbReference type="InterPro" id="IPR041464">
    <property type="entry name" value="TubC_N"/>
</dbReference>
<dbReference type="OrthoDB" id="599826at2"/>
<dbReference type="EMBL" id="WRXO01000004">
    <property type="protein sequence ID" value="MVT42255.1"/>
    <property type="molecule type" value="Genomic_DNA"/>
</dbReference>
<dbReference type="Gene3D" id="3.40.50.12780">
    <property type="entry name" value="N-terminal domain of ligase-like"/>
    <property type="match status" value="1"/>
</dbReference>
<dbReference type="PANTHER" id="PTHR45527">
    <property type="entry name" value="NONRIBOSOMAL PEPTIDE SYNTHETASE"/>
    <property type="match status" value="1"/>
</dbReference>
<dbReference type="FunFam" id="2.30.38.10:FF:000001">
    <property type="entry name" value="Non-ribosomal peptide synthetase PvdI"/>
    <property type="match status" value="1"/>
</dbReference>
<dbReference type="Proteomes" id="UP000468388">
    <property type="component" value="Unassembled WGS sequence"/>
</dbReference>
<proteinExistence type="predicted"/>
<dbReference type="GO" id="GO:0005737">
    <property type="term" value="C:cytoplasm"/>
    <property type="evidence" value="ECO:0007669"/>
    <property type="project" value="TreeGrafter"/>
</dbReference>
<feature type="domain" description="Carrier" evidence="4">
    <location>
        <begin position="1015"/>
        <end position="1090"/>
    </location>
</feature>
<dbReference type="SUPFAM" id="SSF47336">
    <property type="entry name" value="ACP-like"/>
    <property type="match status" value="2"/>
</dbReference>
<gene>
    <name evidence="5" type="ORF">GO495_16815</name>
</gene>
<dbReference type="InterPro" id="IPR044894">
    <property type="entry name" value="TubC_N_sf"/>
</dbReference>
<dbReference type="GO" id="GO:0043041">
    <property type="term" value="P:amino acid activation for nonribosomal peptide biosynthetic process"/>
    <property type="evidence" value="ECO:0007669"/>
    <property type="project" value="TreeGrafter"/>
</dbReference>
<dbReference type="Pfam" id="PF13193">
    <property type="entry name" value="AMP-binding_C"/>
    <property type="match status" value="2"/>
</dbReference>
<dbReference type="Pfam" id="PF00668">
    <property type="entry name" value="Condensation"/>
    <property type="match status" value="3"/>
</dbReference>
<dbReference type="Pfam" id="PF00550">
    <property type="entry name" value="PP-binding"/>
    <property type="match status" value="2"/>
</dbReference>
<comment type="cofactor">
    <cofactor evidence="1">
        <name>pantetheine 4'-phosphate</name>
        <dbReference type="ChEBI" id="CHEBI:47942"/>
    </cofactor>
</comment>
<keyword evidence="2" id="KW-0596">Phosphopantetheine</keyword>
<dbReference type="NCBIfam" id="NF003417">
    <property type="entry name" value="PRK04813.1"/>
    <property type="match status" value="2"/>
</dbReference>
<keyword evidence="3" id="KW-0597">Phosphoprotein</keyword>
<dbReference type="PANTHER" id="PTHR45527:SF1">
    <property type="entry name" value="FATTY ACID SYNTHASE"/>
    <property type="match status" value="1"/>
</dbReference>
<comment type="caution">
    <text evidence="5">The sequence shown here is derived from an EMBL/GenBank/DDBJ whole genome shotgun (WGS) entry which is preliminary data.</text>
</comment>
<evidence type="ECO:0000256" key="2">
    <source>
        <dbReference type="ARBA" id="ARBA00022450"/>
    </source>
</evidence>
<dbReference type="Gene3D" id="1.10.1200.10">
    <property type="entry name" value="ACP-like"/>
    <property type="match status" value="2"/>
</dbReference>
<dbReference type="InterPro" id="IPR036736">
    <property type="entry name" value="ACP-like_sf"/>
</dbReference>
<feature type="domain" description="Carrier" evidence="4">
    <location>
        <begin position="2039"/>
        <end position="2113"/>
    </location>
</feature>
<dbReference type="FunFam" id="3.40.50.980:FF:000001">
    <property type="entry name" value="Non-ribosomal peptide synthetase"/>
    <property type="match status" value="1"/>
</dbReference>
<reference evidence="5 6" key="1">
    <citation type="submission" date="2019-12" db="EMBL/GenBank/DDBJ databases">
        <title>The draft genomic sequence of strain Chitinophaga oryziterrae JCM 16595.</title>
        <authorList>
            <person name="Zhang X."/>
        </authorList>
    </citation>
    <scope>NUCLEOTIDE SEQUENCE [LARGE SCALE GENOMIC DNA]</scope>
    <source>
        <strain evidence="5 6">JCM 16595</strain>
    </source>
</reference>